<evidence type="ECO:0000259" key="17">
    <source>
        <dbReference type="PROSITE" id="PS50026"/>
    </source>
</evidence>
<dbReference type="SMART" id="SM00135">
    <property type="entry name" value="LY"/>
    <property type="match status" value="5"/>
</dbReference>
<dbReference type="GO" id="GO:0005886">
    <property type="term" value="C:plasma membrane"/>
    <property type="evidence" value="ECO:0007669"/>
    <property type="project" value="UniProtKB-SubCell"/>
</dbReference>
<keyword evidence="5" id="KW-0732">Signal</keyword>
<evidence type="ECO:0000256" key="2">
    <source>
        <dbReference type="ARBA" id="ARBA00022475"/>
    </source>
</evidence>
<dbReference type="InterPro" id="IPR016181">
    <property type="entry name" value="Acyl_CoA_acyltransferase"/>
</dbReference>
<dbReference type="SUPFAM" id="SSF57196">
    <property type="entry name" value="EGF/Laminin"/>
    <property type="match status" value="4"/>
</dbReference>
<comment type="similarity">
    <text evidence="14">Belongs to the cueball family.</text>
</comment>
<feature type="disulfide bond" evidence="16">
    <location>
        <begin position="530"/>
        <end position="539"/>
    </location>
</feature>
<dbReference type="AlphaFoldDB" id="A0A6I8TB09"/>
<keyword evidence="7" id="KW-0221">Differentiation</keyword>
<feature type="disulfide bond" evidence="16">
    <location>
        <begin position="583"/>
        <end position="600"/>
    </location>
</feature>
<feature type="disulfide bond" evidence="16">
    <location>
        <begin position="579"/>
        <end position="589"/>
    </location>
</feature>
<evidence type="ECO:0000256" key="7">
    <source>
        <dbReference type="ARBA" id="ARBA00022782"/>
    </source>
</evidence>
<feature type="domain" description="EGF-like" evidence="17">
    <location>
        <begin position="575"/>
        <end position="612"/>
    </location>
</feature>
<evidence type="ECO:0000313" key="19">
    <source>
        <dbReference type="Proteomes" id="UP000008820"/>
    </source>
</evidence>
<evidence type="ECO:0000256" key="10">
    <source>
        <dbReference type="ARBA" id="ARBA00022989"/>
    </source>
</evidence>
<dbReference type="PANTHER" id="PTHR46513">
    <property type="entry name" value="VITELLOGENIN RECEPTOR-LIKE PROTEIN-RELATED-RELATED"/>
    <property type="match status" value="1"/>
</dbReference>
<keyword evidence="13" id="KW-0325">Glycoprotein</keyword>
<evidence type="ECO:0000256" key="15">
    <source>
        <dbReference type="ARBA" id="ARBA00040020"/>
    </source>
</evidence>
<feature type="domain" description="EGF-like" evidence="17">
    <location>
        <begin position="504"/>
        <end position="540"/>
    </location>
</feature>
<reference evidence="18 19" key="1">
    <citation type="submission" date="2017-06" db="EMBL/GenBank/DDBJ databases">
        <title>Aedes aegypti genome working group (AGWG) sequencing and assembly.</title>
        <authorList>
            <consortium name="Aedes aegypti Genome Working Group (AGWG)"/>
            <person name="Matthews B.J."/>
        </authorList>
    </citation>
    <scope>NUCLEOTIDE SEQUENCE [LARGE SCALE GENOMIC DNA]</scope>
    <source>
        <strain evidence="18 19">LVP_AGWG</strain>
    </source>
</reference>
<proteinExistence type="inferred from homology"/>
<dbReference type="GO" id="GO:0060070">
    <property type="term" value="P:canonical Wnt signaling pathway"/>
    <property type="evidence" value="ECO:0007669"/>
    <property type="project" value="TreeGrafter"/>
</dbReference>
<sequence length="766" mass="86727">MAQSFSWYHHNHLGPTKTEDQLKAKAVPLCSVNDVQLRFLCPDDLEEVRTLCQDWFPIDYPLSWYEAITSSSRFFALAAVYNLTIIGLIVAEIKPFSKLNKEDRGILSESMGRDADVGYILSLGVHHAVVTTDSGILFFDKNWTQISSGGHQFHHISAFAYDEVKRKLYFSDLKDPSFRIFSLDTKPEEEYHKVAKLLPKSDQTGYITGLAFDHLERKLYWTEKGTHSVYSVEVDKLGAPANATDGLINLVAQVEENHDLAALTIDECRRHLYWTNSYLQTSSIVRAAMNGTVLDDHKEDVYEPRGISVDHYNNRIYWVEKKYGRAFTVESANLEVQDRQTFLRGEDKIPTHVSPNSQYLYWIDQEDGEVHETMKSDSKVTRVVYKGSRPSALIIRSGLLVEYQKNNPSCKAVVSEIIDNVRKESSEVKDVAQAVTSKPEMITCLNKGILNHNTNSCICLPEYQGTFCEIPICNNFCVHGECVVGADSRPMCKCHAEFEGERCDRNICDGYCLNNGRCALSATGQRSCTCSKNFSGARCETAICTSDYCYNGECFVENEVPECKCNVGYRGDRCEEYTCNNYCLHDGTCILNNDTMLVECRCGSEYTGKRCEIPKRFCSLDNGNPEMQQYCEGVAIAKNLVEPQVTYCKNSFNRTVVYVSLAFTASLVTLVTILCTVRRMYERNRPRITKRFKVTNNTQMTSRPATQCEITIENCCNMNVCETPCFDTKILQKSATKAEDKQFLLDDIESIAGSYRKLPSCVAEKN</sequence>
<evidence type="ECO:0000256" key="14">
    <source>
        <dbReference type="ARBA" id="ARBA00038070"/>
    </source>
</evidence>
<dbReference type="InterPro" id="IPR011042">
    <property type="entry name" value="6-blade_b-propeller_TolB-like"/>
</dbReference>
<comment type="caution">
    <text evidence="16">Lacks conserved residue(s) required for the propagation of feature annotation.</text>
</comment>
<evidence type="ECO:0000313" key="18">
    <source>
        <dbReference type="EnsemblMetazoa" id="AAEL008564-PB"/>
    </source>
</evidence>
<feature type="disulfide bond" evidence="16">
    <location>
        <begin position="602"/>
        <end position="611"/>
    </location>
</feature>
<evidence type="ECO:0000256" key="6">
    <source>
        <dbReference type="ARBA" id="ARBA00022737"/>
    </source>
</evidence>
<evidence type="ECO:0000256" key="8">
    <source>
        <dbReference type="ARBA" id="ARBA00022871"/>
    </source>
</evidence>
<keyword evidence="19" id="KW-1185">Reference proteome</keyword>
<evidence type="ECO:0000256" key="9">
    <source>
        <dbReference type="ARBA" id="ARBA00022943"/>
    </source>
</evidence>
<dbReference type="EnsemblMetazoa" id="AAEL008564-RB">
    <property type="protein sequence ID" value="AAEL008564-PB"/>
    <property type="gene ID" value="AAEL008564"/>
</dbReference>
<keyword evidence="8" id="KW-0744">Spermatogenesis</keyword>
<evidence type="ECO:0000256" key="11">
    <source>
        <dbReference type="ARBA" id="ARBA00023136"/>
    </source>
</evidence>
<keyword evidence="6" id="KW-0677">Repeat</keyword>
<keyword evidence="2" id="KW-1003">Cell membrane</keyword>
<keyword evidence="3 16" id="KW-0245">EGF-like domain</keyword>
<keyword evidence="9" id="KW-0896">Oogenesis</keyword>
<evidence type="ECO:0000256" key="13">
    <source>
        <dbReference type="ARBA" id="ARBA00023180"/>
    </source>
</evidence>
<evidence type="ECO:0000256" key="5">
    <source>
        <dbReference type="ARBA" id="ARBA00022729"/>
    </source>
</evidence>
<dbReference type="Proteomes" id="UP000008820">
    <property type="component" value="Chromosome 2"/>
</dbReference>
<dbReference type="InterPro" id="IPR000033">
    <property type="entry name" value="LDLR_classB_rpt"/>
</dbReference>
<protein>
    <recommendedName>
        <fullName evidence="15">Protein cueball</fullName>
    </recommendedName>
</protein>
<evidence type="ECO:0000256" key="3">
    <source>
        <dbReference type="ARBA" id="ARBA00022536"/>
    </source>
</evidence>
<name>A0A6I8TB09_AEDAE</name>
<gene>
    <name evidence="18" type="primary">5570793</name>
</gene>
<dbReference type="Gene3D" id="2.120.10.30">
    <property type="entry name" value="TolB, C-terminal domain"/>
    <property type="match status" value="1"/>
</dbReference>
<dbReference type="GO" id="GO:0017147">
    <property type="term" value="F:Wnt-protein binding"/>
    <property type="evidence" value="ECO:0007669"/>
    <property type="project" value="TreeGrafter"/>
</dbReference>
<keyword evidence="12 16" id="KW-1015">Disulfide bond</keyword>
<dbReference type="Gene3D" id="2.10.25.10">
    <property type="entry name" value="Laminin"/>
    <property type="match status" value="4"/>
</dbReference>
<evidence type="ECO:0000256" key="4">
    <source>
        <dbReference type="ARBA" id="ARBA00022692"/>
    </source>
</evidence>
<dbReference type="GO" id="GO:0042813">
    <property type="term" value="F:Wnt receptor activity"/>
    <property type="evidence" value="ECO:0007669"/>
    <property type="project" value="TreeGrafter"/>
</dbReference>
<dbReference type="PANTHER" id="PTHR46513:SF42">
    <property type="entry name" value="PROTEIN CUEBALL"/>
    <property type="match status" value="1"/>
</dbReference>
<feature type="disulfide bond" evidence="16">
    <location>
        <begin position="508"/>
        <end position="518"/>
    </location>
</feature>
<dbReference type="InterPro" id="IPR000742">
    <property type="entry name" value="EGF"/>
</dbReference>
<evidence type="ECO:0000256" key="12">
    <source>
        <dbReference type="ARBA" id="ARBA00023157"/>
    </source>
</evidence>
<dbReference type="PROSITE" id="PS50026">
    <property type="entry name" value="EGF_3"/>
    <property type="match status" value="2"/>
</dbReference>
<reference evidence="18" key="2">
    <citation type="submission" date="2020-05" db="UniProtKB">
        <authorList>
            <consortium name="EnsemblMetazoa"/>
        </authorList>
    </citation>
    <scope>IDENTIFICATION</scope>
    <source>
        <strain evidence="18">LVP_AGWG</strain>
    </source>
</reference>
<evidence type="ECO:0000256" key="1">
    <source>
        <dbReference type="ARBA" id="ARBA00004251"/>
    </source>
</evidence>
<dbReference type="SMART" id="SM00181">
    <property type="entry name" value="EGF"/>
    <property type="match status" value="4"/>
</dbReference>
<keyword evidence="10" id="KW-1133">Transmembrane helix</keyword>
<dbReference type="InterPro" id="IPR050778">
    <property type="entry name" value="Cueball_EGF_LRP_Nidogen"/>
</dbReference>
<accession>A0A6I8TB09</accession>
<comment type="subcellular location">
    <subcellularLocation>
        <location evidence="1">Cell membrane</location>
        <topology evidence="1">Single-pass type I membrane protein</topology>
    </subcellularLocation>
</comment>
<dbReference type="GO" id="GO:0007283">
    <property type="term" value="P:spermatogenesis"/>
    <property type="evidence" value="ECO:0007669"/>
    <property type="project" value="UniProtKB-KW"/>
</dbReference>
<dbReference type="GO" id="GO:0048477">
    <property type="term" value="P:oogenesis"/>
    <property type="evidence" value="ECO:0007669"/>
    <property type="project" value="UniProtKB-KW"/>
</dbReference>
<keyword evidence="11" id="KW-0472">Membrane</keyword>
<organism evidence="18 19">
    <name type="scientific">Aedes aegypti</name>
    <name type="common">Yellowfever mosquito</name>
    <name type="synonym">Culex aegypti</name>
    <dbReference type="NCBI Taxonomy" id="7159"/>
    <lineage>
        <taxon>Eukaryota</taxon>
        <taxon>Metazoa</taxon>
        <taxon>Ecdysozoa</taxon>
        <taxon>Arthropoda</taxon>
        <taxon>Hexapoda</taxon>
        <taxon>Insecta</taxon>
        <taxon>Pterygota</taxon>
        <taxon>Neoptera</taxon>
        <taxon>Endopterygota</taxon>
        <taxon>Diptera</taxon>
        <taxon>Nematocera</taxon>
        <taxon>Culicoidea</taxon>
        <taxon>Culicidae</taxon>
        <taxon>Culicinae</taxon>
        <taxon>Aedini</taxon>
        <taxon>Aedes</taxon>
        <taxon>Stegomyia</taxon>
    </lineage>
</organism>
<keyword evidence="4" id="KW-0812">Transmembrane</keyword>
<dbReference type="OrthoDB" id="382013at2759"/>
<evidence type="ECO:0000256" key="16">
    <source>
        <dbReference type="PROSITE-ProRule" id="PRU00076"/>
    </source>
</evidence>
<dbReference type="SUPFAM" id="SSF55729">
    <property type="entry name" value="Acyl-CoA N-acyltransferases (Nat)"/>
    <property type="match status" value="1"/>
</dbReference>
<dbReference type="PROSITE" id="PS00022">
    <property type="entry name" value="EGF_1"/>
    <property type="match status" value="2"/>
</dbReference>
<dbReference type="SUPFAM" id="SSF63825">
    <property type="entry name" value="YWTD domain"/>
    <property type="match status" value="1"/>
</dbReference>
<dbReference type="Gene3D" id="3.40.630.30">
    <property type="match status" value="1"/>
</dbReference>